<evidence type="ECO:0000313" key="3">
    <source>
        <dbReference type="Proteomes" id="UP000001258"/>
    </source>
</evidence>
<dbReference type="KEGG" id="bha:BH0510"/>
<dbReference type="HOGENOM" id="CLU_220895_0_0_9"/>
<keyword evidence="1" id="KW-0472">Membrane</keyword>
<dbReference type="Proteomes" id="UP000001258">
    <property type="component" value="Chromosome"/>
</dbReference>
<keyword evidence="1" id="KW-0812">Transmembrane</keyword>
<gene>
    <name evidence="2" type="ordered locus">BH0510</name>
</gene>
<organism evidence="2 3">
    <name type="scientific">Halalkalibacterium halodurans (strain ATCC BAA-125 / DSM 18197 / FERM 7344 / JCM 9153 / C-125)</name>
    <name type="common">Bacillus halodurans</name>
    <dbReference type="NCBI Taxonomy" id="272558"/>
    <lineage>
        <taxon>Bacteria</taxon>
        <taxon>Bacillati</taxon>
        <taxon>Bacillota</taxon>
        <taxon>Bacilli</taxon>
        <taxon>Bacillales</taxon>
        <taxon>Bacillaceae</taxon>
        <taxon>Halalkalibacterium (ex Joshi et al. 2022)</taxon>
    </lineage>
</organism>
<sequence>MRLSNKALFILITVIVLMYGFGYWIIGHFILTR</sequence>
<feature type="transmembrane region" description="Helical" evidence="1">
    <location>
        <begin position="7"/>
        <end position="31"/>
    </location>
</feature>
<keyword evidence="3" id="KW-1185">Reference proteome</keyword>
<reference evidence="2 3" key="1">
    <citation type="journal article" date="2000" name="Nucleic Acids Res.">
        <title>Complete genome sequence of the alkaliphilic bacterium Bacillus halodurans and genomic sequence comparison with Bacillus subtilis.</title>
        <authorList>
            <person name="Takami H."/>
            <person name="Nakasone K."/>
            <person name="Takaki Y."/>
            <person name="Maeno G."/>
            <person name="Sasaki R."/>
            <person name="Masui N."/>
            <person name="Fuji F."/>
            <person name="Hirama C."/>
            <person name="Nakamura Y."/>
            <person name="Ogasawara N."/>
            <person name="Kuhara S."/>
            <person name="Horikoshi K."/>
        </authorList>
    </citation>
    <scope>NUCLEOTIDE SEQUENCE [LARGE SCALE GENOMIC DNA]</scope>
    <source>
        <strain evidence="3">ATCC BAA-125 / DSM 18197 / FERM 7344 / JCM 9153 / C-125</strain>
    </source>
</reference>
<keyword evidence="1" id="KW-1133">Transmembrane helix</keyword>
<evidence type="ECO:0000256" key="1">
    <source>
        <dbReference type="SAM" id="Phobius"/>
    </source>
</evidence>
<name>Q9KFG9_HALH5</name>
<protein>
    <submittedName>
        <fullName evidence="2">BH0510 protein</fullName>
    </submittedName>
</protein>
<dbReference type="PIR" id="F83713">
    <property type="entry name" value="F83713"/>
</dbReference>
<proteinExistence type="predicted"/>
<accession>Q9KFG9</accession>
<dbReference type="EMBL" id="BA000004">
    <property type="protein sequence ID" value="BAB04229.1"/>
    <property type="molecule type" value="Genomic_DNA"/>
</dbReference>
<evidence type="ECO:0000313" key="2">
    <source>
        <dbReference type="EMBL" id="BAB04229.1"/>
    </source>
</evidence>
<dbReference type="AlphaFoldDB" id="Q9KFG9"/>